<dbReference type="Proteomes" id="UP000075025">
    <property type="component" value="Unassembled WGS sequence"/>
</dbReference>
<dbReference type="AlphaFoldDB" id="A0A147EWA7"/>
<comment type="caution">
    <text evidence="2">The sequence shown here is derived from an EMBL/GenBank/DDBJ whole genome shotgun (WGS) entry which is preliminary data.</text>
</comment>
<dbReference type="PANTHER" id="PTHR33375">
    <property type="entry name" value="CHROMOSOME-PARTITIONING PROTEIN PARB-RELATED"/>
    <property type="match status" value="1"/>
</dbReference>
<sequence>MNTTTHSLGTVEHMDPMALVIEANVRPSAPVTPTFVQSIRENGVLTPVLARRDEHGNVLVRAGQRRTLAAREAGLSAMPVYVVDADETTAERIIQQLVENDQREPLTGSDRIAAFQQLAFEGMPVATIAKRLGTKTKDVKTALTVAENPTAAAAVAEHPITLDQAATLIEFEDDPNTTAALIKTATTDPTQFAHAVQRARDERTRARIKAEAVADLTARGYEILDREPSWGSPITSIRDLRTAEGERVTAEQIEQVVGRAAHVVVYFGREEAHVGYYLTDPKAAGFRKEGGAASGPMTDEQKAERRELIANNKAWASAETVRREWLTAFLARKTLPKDAAAFVATALTTVHTTVGHAVQNGNGLAHDLLGVQRGSYGRDNLAPLVERTPAKAGHVALAIVLGGIEDSTSKNTWRYPDDRDALYFRRLAAWGYTLSEVEQLVIDTADAKTRTTSKATTA</sequence>
<reference evidence="2 3" key="1">
    <citation type="journal article" date="2016" name="Front. Microbiol.">
        <title>Genomic Resource of Rice Seed Associated Bacteria.</title>
        <authorList>
            <person name="Midha S."/>
            <person name="Bansal K."/>
            <person name="Sharma S."/>
            <person name="Kumar N."/>
            <person name="Patil P.P."/>
            <person name="Chaudhry V."/>
            <person name="Patil P.B."/>
        </authorList>
    </citation>
    <scope>NUCLEOTIDE SEQUENCE [LARGE SCALE GENOMIC DNA]</scope>
    <source>
        <strain evidence="2 3">NS220</strain>
    </source>
</reference>
<dbReference type="InterPro" id="IPR036086">
    <property type="entry name" value="ParB/Sulfiredoxin_sf"/>
</dbReference>
<dbReference type="Gene3D" id="1.10.10.2830">
    <property type="match status" value="1"/>
</dbReference>
<evidence type="ECO:0000313" key="3">
    <source>
        <dbReference type="Proteomes" id="UP000075025"/>
    </source>
</evidence>
<dbReference type="RefSeq" id="WP_058624118.1">
    <property type="nucleotide sequence ID" value="NZ_LDRT01000072.1"/>
</dbReference>
<name>A0A147EWA7_MICTE</name>
<dbReference type="PATRIC" id="fig|2033.6.peg.3466"/>
<evidence type="ECO:0000313" key="2">
    <source>
        <dbReference type="EMBL" id="KTR93793.1"/>
    </source>
</evidence>
<dbReference type="InterPro" id="IPR003115">
    <property type="entry name" value="ParB_N"/>
</dbReference>
<dbReference type="PANTHER" id="PTHR33375:SF1">
    <property type="entry name" value="CHROMOSOME-PARTITIONING PROTEIN PARB-RELATED"/>
    <property type="match status" value="1"/>
</dbReference>
<dbReference type="Pfam" id="PF02195">
    <property type="entry name" value="ParB_N"/>
    <property type="match status" value="1"/>
</dbReference>
<dbReference type="SMART" id="SM00470">
    <property type="entry name" value="ParB"/>
    <property type="match status" value="1"/>
</dbReference>
<dbReference type="EMBL" id="LDRT01000072">
    <property type="protein sequence ID" value="KTR93793.1"/>
    <property type="molecule type" value="Genomic_DNA"/>
</dbReference>
<protein>
    <recommendedName>
        <fullName evidence="1">ParB-like N-terminal domain-containing protein</fullName>
    </recommendedName>
</protein>
<proteinExistence type="predicted"/>
<dbReference type="GO" id="GO:0005694">
    <property type="term" value="C:chromosome"/>
    <property type="evidence" value="ECO:0007669"/>
    <property type="project" value="TreeGrafter"/>
</dbReference>
<dbReference type="Gene3D" id="3.90.1530.30">
    <property type="match status" value="1"/>
</dbReference>
<dbReference type="OrthoDB" id="3846919at2"/>
<organism evidence="2 3">
    <name type="scientific">Microbacterium testaceum</name>
    <name type="common">Aureobacterium testaceum</name>
    <name type="synonym">Brevibacterium testaceum</name>
    <dbReference type="NCBI Taxonomy" id="2033"/>
    <lineage>
        <taxon>Bacteria</taxon>
        <taxon>Bacillati</taxon>
        <taxon>Actinomycetota</taxon>
        <taxon>Actinomycetes</taxon>
        <taxon>Micrococcales</taxon>
        <taxon>Microbacteriaceae</taxon>
        <taxon>Microbacterium</taxon>
    </lineage>
</organism>
<dbReference type="GO" id="GO:0007059">
    <property type="term" value="P:chromosome segregation"/>
    <property type="evidence" value="ECO:0007669"/>
    <property type="project" value="TreeGrafter"/>
</dbReference>
<dbReference type="SUPFAM" id="SSF109709">
    <property type="entry name" value="KorB DNA-binding domain-like"/>
    <property type="match status" value="1"/>
</dbReference>
<dbReference type="InterPro" id="IPR050336">
    <property type="entry name" value="Chromosome_partition/occlusion"/>
</dbReference>
<evidence type="ECO:0000259" key="1">
    <source>
        <dbReference type="SMART" id="SM00470"/>
    </source>
</evidence>
<accession>A0A147EWA7</accession>
<dbReference type="SUPFAM" id="SSF110849">
    <property type="entry name" value="ParB/Sulfiredoxin"/>
    <property type="match status" value="1"/>
</dbReference>
<gene>
    <name evidence="2" type="ORF">NS220_11150</name>
</gene>
<feature type="domain" description="ParB-like N-terminal" evidence="1">
    <location>
        <begin position="12"/>
        <end position="101"/>
    </location>
</feature>